<feature type="region of interest" description="Disordered" evidence="1">
    <location>
        <begin position="1"/>
        <end position="53"/>
    </location>
</feature>
<feature type="domain" description="Sialidase" evidence="2">
    <location>
        <begin position="113"/>
        <end position="387"/>
    </location>
</feature>
<evidence type="ECO:0000256" key="1">
    <source>
        <dbReference type="SAM" id="MobiDB-lite"/>
    </source>
</evidence>
<evidence type="ECO:0000313" key="3">
    <source>
        <dbReference type="EMBL" id="GAA2876711.1"/>
    </source>
</evidence>
<gene>
    <name evidence="3" type="ORF">GCM10010517_37960</name>
</gene>
<dbReference type="CDD" id="cd15482">
    <property type="entry name" value="Sialidase_non-viral"/>
    <property type="match status" value="1"/>
</dbReference>
<proteinExistence type="predicted"/>
<comment type="caution">
    <text evidence="3">The sequence shown here is derived from an EMBL/GenBank/DDBJ whole genome shotgun (WGS) entry which is preliminary data.</text>
</comment>
<protein>
    <recommendedName>
        <fullName evidence="2">Sialidase domain-containing protein</fullName>
    </recommendedName>
</protein>
<dbReference type="Proteomes" id="UP001500831">
    <property type="component" value="Unassembled WGS sequence"/>
</dbReference>
<dbReference type="Gene3D" id="2.120.10.10">
    <property type="match status" value="1"/>
</dbReference>
<name>A0ABP6IHE8_9ACTN</name>
<evidence type="ECO:0000259" key="2">
    <source>
        <dbReference type="Pfam" id="PF13088"/>
    </source>
</evidence>
<dbReference type="SUPFAM" id="SSF50939">
    <property type="entry name" value="Sialidases"/>
    <property type="match status" value="1"/>
</dbReference>
<reference evidence="4" key="1">
    <citation type="journal article" date="2019" name="Int. J. Syst. Evol. Microbiol.">
        <title>The Global Catalogue of Microorganisms (GCM) 10K type strain sequencing project: providing services to taxonomists for standard genome sequencing and annotation.</title>
        <authorList>
            <consortium name="The Broad Institute Genomics Platform"/>
            <consortium name="The Broad Institute Genome Sequencing Center for Infectious Disease"/>
            <person name="Wu L."/>
            <person name="Ma J."/>
        </authorList>
    </citation>
    <scope>NUCLEOTIDE SEQUENCE [LARGE SCALE GENOMIC DNA]</scope>
    <source>
        <strain evidence="4">JCM 6242</strain>
    </source>
</reference>
<dbReference type="InterPro" id="IPR011040">
    <property type="entry name" value="Sialidase"/>
</dbReference>
<dbReference type="Pfam" id="PF13088">
    <property type="entry name" value="BNR_2"/>
    <property type="match status" value="1"/>
</dbReference>
<dbReference type="EMBL" id="BAAAVI010000025">
    <property type="protein sequence ID" value="GAA2876711.1"/>
    <property type="molecule type" value="Genomic_DNA"/>
</dbReference>
<sequence>MSSRRVPRRQGPGQGVQAGAGRRSPGSHPPATSRPPPACSLSSMTWPHTDIVGPDVSPPVTVYGAVDTGPDGELAHEGNRVPDIVALDERRLVVGWRAGVRDARDPTPTDQGSIMFARSDDGGRTWTVGTLAKATATRRYHYVIFLNDAGTLYALLGLIPVERDRDREGGVDGFPTSLVVRRSTDGGRTWADFPVTVDVPDNGRGVVVAGRPLRLDGRWLVPYWRQAGGTTRAGVLRSADLVTWTSGGLAENPPGVAVEEPQIALSRDDPGTLVMVTRTLDLTGGTSAAERDARYRAGAAHCATATSTDAGLTWSRLTLDEDLPNYYVKTFFTRDSAGRHLAIFNTLAGPFTGPSASKPDQYREVLYYKVRRPGEPWEPGRLLADGARLTGGAARGWDVYASADEYAPGRFFVVWEHNQTNIRVARLDITRPMDDAPLAAGDWTPGAGPAPGWTLAGGARAAADGLRLRSTGTEASRASFALDPARGCDFTLEFRGRVDDDSALDPRTGNGVCLGAKVANGARRLMLTVQRSGVWTMRKGSRVWEKVYSLDAAGRLATWKVRVDSAGTARLFRDGADTGVTWVVPDSREKPQVTHWVTGTPGGNAAGATLEWTRLTPTFGTLPRTPVTL</sequence>
<dbReference type="InterPro" id="IPR036278">
    <property type="entry name" value="Sialidase_sf"/>
</dbReference>
<organism evidence="3 4">
    <name type="scientific">Streptosporangium fragile</name>
    <dbReference type="NCBI Taxonomy" id="46186"/>
    <lineage>
        <taxon>Bacteria</taxon>
        <taxon>Bacillati</taxon>
        <taxon>Actinomycetota</taxon>
        <taxon>Actinomycetes</taxon>
        <taxon>Streptosporangiales</taxon>
        <taxon>Streptosporangiaceae</taxon>
        <taxon>Streptosporangium</taxon>
    </lineage>
</organism>
<evidence type="ECO:0000313" key="4">
    <source>
        <dbReference type="Proteomes" id="UP001500831"/>
    </source>
</evidence>
<accession>A0ABP6IHE8</accession>
<keyword evidence="4" id="KW-1185">Reference proteome</keyword>